<gene>
    <name evidence="8" type="ORF">GCM10009784_00620</name>
</gene>
<dbReference type="PROSITE" id="PS51257">
    <property type="entry name" value="PROKAR_LIPOPROTEIN"/>
    <property type="match status" value="1"/>
</dbReference>
<dbReference type="PANTHER" id="PTHR30429:SF0">
    <property type="entry name" value="METHIONINE-BINDING LIPOPROTEIN METQ"/>
    <property type="match status" value="1"/>
</dbReference>
<dbReference type="SUPFAM" id="SSF53850">
    <property type="entry name" value="Periplasmic binding protein-like II"/>
    <property type="match status" value="1"/>
</dbReference>
<evidence type="ECO:0000313" key="8">
    <source>
        <dbReference type="EMBL" id="GAA2171971.1"/>
    </source>
</evidence>
<feature type="chain" id="PRO_5045195167" description="Lipoprotein" evidence="7">
    <location>
        <begin position="23"/>
        <end position="281"/>
    </location>
</feature>
<dbReference type="InterPro" id="IPR004872">
    <property type="entry name" value="Lipoprotein_NlpA"/>
</dbReference>
<comment type="subcellular location">
    <subcellularLocation>
        <location evidence="1">Membrane</location>
        <topology evidence="1">Lipid-anchor</topology>
    </subcellularLocation>
</comment>
<evidence type="ECO:0000256" key="6">
    <source>
        <dbReference type="PIRNR" id="PIRNR002854"/>
    </source>
</evidence>
<keyword evidence="4" id="KW-0564">Palmitate</keyword>
<accession>A0ABP5MGR0</accession>
<evidence type="ECO:0000256" key="1">
    <source>
        <dbReference type="ARBA" id="ARBA00004635"/>
    </source>
</evidence>
<evidence type="ECO:0000256" key="5">
    <source>
        <dbReference type="ARBA" id="ARBA00023288"/>
    </source>
</evidence>
<protein>
    <recommendedName>
        <fullName evidence="6">Lipoprotein</fullName>
    </recommendedName>
</protein>
<comment type="caution">
    <text evidence="8">The sequence shown here is derived from an EMBL/GenBank/DDBJ whole genome shotgun (WGS) entry which is preliminary data.</text>
</comment>
<dbReference type="Pfam" id="PF03180">
    <property type="entry name" value="Lipoprotein_9"/>
    <property type="match status" value="1"/>
</dbReference>
<organism evidence="8 9">
    <name type="scientific">Arthrobacter parietis</name>
    <dbReference type="NCBI Taxonomy" id="271434"/>
    <lineage>
        <taxon>Bacteria</taxon>
        <taxon>Bacillati</taxon>
        <taxon>Actinomycetota</taxon>
        <taxon>Actinomycetes</taxon>
        <taxon>Micrococcales</taxon>
        <taxon>Micrococcaceae</taxon>
        <taxon>Arthrobacter</taxon>
    </lineage>
</organism>
<feature type="signal peptide" evidence="7">
    <location>
        <begin position="1"/>
        <end position="22"/>
    </location>
</feature>
<sequence length="281" mass="30080">MRKQFSLAAAGLAALLALSACGAGDSAPAAAVETLDPASPATVTVGASPVPHAQILEFVRDNLAEGSGIELEIQEFDDYTTPNIALSEGDLDANYFQHLPYFESQVESQGYEFAHGEGVHIEPYAAFSEKHNDVSAIPDGGRVAITNDPSNQARALTLLQEAGLLENIEAEASVLSLTEEQNPKGLEFIENQPELLLNDLQDPTVDLAIINGNYILDAGLSTENALIVESVESNPYANFLAWNTSSEGDARIAKLEELLHSPEVKQYIEETWPSGDVAPAF</sequence>
<keyword evidence="3" id="KW-0472">Membrane</keyword>
<evidence type="ECO:0000256" key="7">
    <source>
        <dbReference type="SAM" id="SignalP"/>
    </source>
</evidence>
<evidence type="ECO:0000256" key="3">
    <source>
        <dbReference type="ARBA" id="ARBA00023136"/>
    </source>
</evidence>
<dbReference type="PANTHER" id="PTHR30429">
    <property type="entry name" value="D-METHIONINE-BINDING LIPOPROTEIN METQ"/>
    <property type="match status" value="1"/>
</dbReference>
<keyword evidence="9" id="KW-1185">Reference proteome</keyword>
<dbReference type="PIRSF" id="PIRSF002854">
    <property type="entry name" value="MetQ"/>
    <property type="match status" value="1"/>
</dbReference>
<comment type="similarity">
    <text evidence="6">Belongs to the nlpA lipoprotein family.</text>
</comment>
<dbReference type="Gene3D" id="3.40.190.10">
    <property type="entry name" value="Periplasmic binding protein-like II"/>
    <property type="match status" value="2"/>
</dbReference>
<keyword evidence="2 7" id="KW-0732">Signal</keyword>
<name>A0ABP5MGR0_9MICC</name>
<dbReference type="Proteomes" id="UP001500974">
    <property type="component" value="Unassembled WGS sequence"/>
</dbReference>
<reference evidence="9" key="1">
    <citation type="journal article" date="2019" name="Int. J. Syst. Evol. Microbiol.">
        <title>The Global Catalogue of Microorganisms (GCM) 10K type strain sequencing project: providing services to taxonomists for standard genome sequencing and annotation.</title>
        <authorList>
            <consortium name="The Broad Institute Genomics Platform"/>
            <consortium name="The Broad Institute Genome Sequencing Center for Infectious Disease"/>
            <person name="Wu L."/>
            <person name="Ma J."/>
        </authorList>
    </citation>
    <scope>NUCLEOTIDE SEQUENCE [LARGE SCALE GENOMIC DNA]</scope>
    <source>
        <strain evidence="9">JCM 14917</strain>
    </source>
</reference>
<dbReference type="EMBL" id="BAAAON010000001">
    <property type="protein sequence ID" value="GAA2171971.1"/>
    <property type="molecule type" value="Genomic_DNA"/>
</dbReference>
<proteinExistence type="inferred from homology"/>
<evidence type="ECO:0000313" key="9">
    <source>
        <dbReference type="Proteomes" id="UP001500974"/>
    </source>
</evidence>
<evidence type="ECO:0000256" key="4">
    <source>
        <dbReference type="ARBA" id="ARBA00023139"/>
    </source>
</evidence>
<evidence type="ECO:0000256" key="2">
    <source>
        <dbReference type="ARBA" id="ARBA00022729"/>
    </source>
</evidence>
<keyword evidence="5 6" id="KW-0449">Lipoprotein</keyword>
<dbReference type="RefSeq" id="WP_277357615.1">
    <property type="nucleotide sequence ID" value="NZ_BAAAON010000001.1"/>
</dbReference>